<keyword evidence="1" id="KW-0732">Signal</keyword>
<name>A0A0C9SEZ7_AMBAM</name>
<protein>
    <submittedName>
        <fullName evidence="2">Putative secreted protein</fullName>
    </submittedName>
</protein>
<dbReference type="EMBL" id="GBZX01000597">
    <property type="protein sequence ID" value="JAG92143.1"/>
    <property type="molecule type" value="mRNA"/>
</dbReference>
<evidence type="ECO:0000313" key="2">
    <source>
        <dbReference type="EMBL" id="JAG92143.1"/>
    </source>
</evidence>
<feature type="chain" id="PRO_5002203484" evidence="1">
    <location>
        <begin position="29"/>
        <end position="140"/>
    </location>
</feature>
<reference evidence="2" key="1">
    <citation type="journal article" date="2015" name="PLoS ONE">
        <title>An Insight into the Sialome of the Lone Star Tick, Amblyomma americanum, with a Glimpse on Its Time Dependent Gene Expression.</title>
        <authorList>
            <person name="Karim S."/>
            <person name="Ribeiro J.M."/>
        </authorList>
    </citation>
    <scope>NUCLEOTIDE SEQUENCE</scope>
    <source>
        <tissue evidence="2">Salivary gland</tissue>
    </source>
</reference>
<dbReference type="AlphaFoldDB" id="A0A0C9SEZ7"/>
<evidence type="ECO:0000256" key="1">
    <source>
        <dbReference type="SAM" id="SignalP"/>
    </source>
</evidence>
<accession>A0A0C9SEZ7</accession>
<feature type="signal peptide" evidence="1">
    <location>
        <begin position="1"/>
        <end position="28"/>
    </location>
</feature>
<organism evidence="2">
    <name type="scientific">Amblyomma americanum</name>
    <name type="common">Lone star tick</name>
    <dbReference type="NCBI Taxonomy" id="6943"/>
    <lineage>
        <taxon>Eukaryota</taxon>
        <taxon>Metazoa</taxon>
        <taxon>Ecdysozoa</taxon>
        <taxon>Arthropoda</taxon>
        <taxon>Chelicerata</taxon>
        <taxon>Arachnida</taxon>
        <taxon>Acari</taxon>
        <taxon>Parasitiformes</taxon>
        <taxon>Ixodida</taxon>
        <taxon>Ixodoidea</taxon>
        <taxon>Ixodidae</taxon>
        <taxon>Amblyomminae</taxon>
        <taxon>Amblyomma</taxon>
    </lineage>
</organism>
<sequence length="140" mass="15611">MAILASKCFILWICALLRLWSSPENTEGHILRETKSHKGHLAHPSEGSFTLLAKPCTCLCVLMSQPASHRLERILAIPGKPCESLSPILCTIKLCLLRRPRILRRHRRDAVRDVLKIFEVAVPGGDQILEKLREVTGGAS</sequence>
<feature type="non-terminal residue" evidence="2">
    <location>
        <position position="140"/>
    </location>
</feature>
<proteinExistence type="evidence at transcript level"/>